<feature type="domain" description="ACB" evidence="5">
    <location>
        <begin position="3"/>
        <end position="92"/>
    </location>
</feature>
<keyword evidence="2" id="KW-0175">Coiled coil</keyword>
<dbReference type="Gene3D" id="1.20.80.10">
    <property type="match status" value="1"/>
</dbReference>
<dbReference type="AlphaFoldDB" id="A0A0A9WMH3"/>
<feature type="compositionally biased region" description="Polar residues" evidence="3">
    <location>
        <begin position="128"/>
        <end position="142"/>
    </location>
</feature>
<dbReference type="InterPro" id="IPR014352">
    <property type="entry name" value="FERM/acyl-CoA-bd_prot_sf"/>
</dbReference>
<dbReference type="InterPro" id="IPR000582">
    <property type="entry name" value="Acyl-CoA-binding_protein"/>
</dbReference>
<keyword evidence="4" id="KW-0472">Membrane</keyword>
<reference evidence="7" key="3">
    <citation type="submission" date="2014-09" db="EMBL/GenBank/DDBJ databases">
        <authorList>
            <person name="Magalhaes I.L.F."/>
            <person name="Oliveira U."/>
            <person name="Santos F.R."/>
            <person name="Vidigal T.H.D.A."/>
            <person name="Brescovit A.D."/>
            <person name="Santos A.J."/>
        </authorList>
    </citation>
    <scope>NUCLEOTIDE SEQUENCE</scope>
</reference>
<dbReference type="EMBL" id="GBHO01035916">
    <property type="protein sequence ID" value="JAG07688.1"/>
    <property type="molecule type" value="Transcribed_RNA"/>
</dbReference>
<evidence type="ECO:0000313" key="7">
    <source>
        <dbReference type="EMBL" id="JAG51031.1"/>
    </source>
</evidence>
<dbReference type="SUPFAM" id="SSF47027">
    <property type="entry name" value="Acyl-CoA binding protein"/>
    <property type="match status" value="1"/>
</dbReference>
<feature type="transmembrane region" description="Helical" evidence="4">
    <location>
        <begin position="280"/>
        <end position="299"/>
    </location>
</feature>
<dbReference type="FunFam" id="1.20.80.10:FF:000010">
    <property type="entry name" value="Acyl-CoA-binding domain-containing protein 5"/>
    <property type="match status" value="1"/>
</dbReference>
<evidence type="ECO:0000256" key="4">
    <source>
        <dbReference type="SAM" id="Phobius"/>
    </source>
</evidence>
<accession>A0A0A9WMH3</accession>
<feature type="region of interest" description="Disordered" evidence="3">
    <location>
        <begin position="128"/>
        <end position="179"/>
    </location>
</feature>
<protein>
    <submittedName>
        <fullName evidence="6">Acyl-CoA-binding domain-containing protein 5</fullName>
    </submittedName>
</protein>
<dbReference type="Pfam" id="PF00887">
    <property type="entry name" value="ACBP"/>
    <property type="match status" value="1"/>
</dbReference>
<dbReference type="InterPro" id="IPR022408">
    <property type="entry name" value="Acyl-CoA-binding_prot_CS"/>
</dbReference>
<evidence type="ECO:0000256" key="2">
    <source>
        <dbReference type="SAM" id="Coils"/>
    </source>
</evidence>
<evidence type="ECO:0000256" key="1">
    <source>
        <dbReference type="ARBA" id="ARBA00023121"/>
    </source>
</evidence>
<dbReference type="PANTHER" id="PTHR23310">
    <property type="entry name" value="ACYL-COA-BINDING PROTEIN, ACBP"/>
    <property type="match status" value="1"/>
</dbReference>
<dbReference type="GO" id="GO:0006631">
    <property type="term" value="P:fatty acid metabolic process"/>
    <property type="evidence" value="ECO:0007669"/>
    <property type="project" value="TreeGrafter"/>
</dbReference>
<dbReference type="EMBL" id="GBRD01014795">
    <property type="protein sequence ID" value="JAG51031.1"/>
    <property type="molecule type" value="Transcribed_RNA"/>
</dbReference>
<dbReference type="GO" id="GO:0019915">
    <property type="term" value="P:lipid storage"/>
    <property type="evidence" value="ECO:0007669"/>
    <property type="project" value="UniProtKB-ARBA"/>
</dbReference>
<dbReference type="GO" id="GO:0005737">
    <property type="term" value="C:cytoplasm"/>
    <property type="evidence" value="ECO:0007669"/>
    <property type="project" value="TreeGrafter"/>
</dbReference>
<feature type="compositionally biased region" description="Acidic residues" evidence="3">
    <location>
        <begin position="160"/>
        <end position="171"/>
    </location>
</feature>
<dbReference type="PANTHER" id="PTHR23310:SF77">
    <property type="entry name" value="LD25952P"/>
    <property type="match status" value="1"/>
</dbReference>
<evidence type="ECO:0000256" key="3">
    <source>
        <dbReference type="SAM" id="MobiDB-lite"/>
    </source>
</evidence>
<feature type="coiled-coil region" evidence="2">
    <location>
        <begin position="230"/>
        <end position="271"/>
    </location>
</feature>
<keyword evidence="1" id="KW-0446">Lipid-binding</keyword>
<sequence>MTTEQRFKAAVKVIRNLPKNGSYQPSNELLLDFYAFFKQATEGEKRGGRPPFWEPVNRAKWDAWNRLGALPKEEAMEKYVALLNKVTEKIIETMALTDSVAEFLQSMDTYPGDPDDIELSIGPLLQRFRSQPGSPIGSQETTPSRKGDSQPSTPSHISDVEEEEEDDDEFVDTLPDAETLTKTSLREEYVAVKRKDTPMVMPTASHNYHPVKQVEQKLLNGYANHKPSPAKGKDAVNEALQKAIENLRRDLTLANEKVKALEEKQNKASKNKNFLFSNQMTPGTVAFIVVWPVFIHYFLQWLSRRKGQ</sequence>
<evidence type="ECO:0000259" key="5">
    <source>
        <dbReference type="PROSITE" id="PS51228"/>
    </source>
</evidence>
<keyword evidence="4" id="KW-1133">Transmembrane helix</keyword>
<gene>
    <name evidence="6" type="primary">ACBD5_1</name>
    <name evidence="6" type="ORF">CM83_40384</name>
</gene>
<dbReference type="InterPro" id="IPR035984">
    <property type="entry name" value="Acyl-CoA-binding_sf"/>
</dbReference>
<dbReference type="GO" id="GO:0000062">
    <property type="term" value="F:fatty-acyl-CoA binding"/>
    <property type="evidence" value="ECO:0007669"/>
    <property type="project" value="InterPro"/>
</dbReference>
<dbReference type="PRINTS" id="PR00689">
    <property type="entry name" value="ACOABINDINGP"/>
</dbReference>
<dbReference type="PROSITE" id="PS00880">
    <property type="entry name" value="ACB_1"/>
    <property type="match status" value="1"/>
</dbReference>
<evidence type="ECO:0000313" key="6">
    <source>
        <dbReference type="EMBL" id="JAG07688.1"/>
    </source>
</evidence>
<organism evidence="6">
    <name type="scientific">Lygus hesperus</name>
    <name type="common">Western plant bug</name>
    <dbReference type="NCBI Taxonomy" id="30085"/>
    <lineage>
        <taxon>Eukaryota</taxon>
        <taxon>Metazoa</taxon>
        <taxon>Ecdysozoa</taxon>
        <taxon>Arthropoda</taxon>
        <taxon>Hexapoda</taxon>
        <taxon>Insecta</taxon>
        <taxon>Pterygota</taxon>
        <taxon>Neoptera</taxon>
        <taxon>Paraneoptera</taxon>
        <taxon>Hemiptera</taxon>
        <taxon>Heteroptera</taxon>
        <taxon>Panheteroptera</taxon>
        <taxon>Cimicomorpha</taxon>
        <taxon>Miridae</taxon>
        <taxon>Mirini</taxon>
        <taxon>Lygus</taxon>
    </lineage>
</organism>
<name>A0A0A9WMH3_LYGHE</name>
<dbReference type="PROSITE" id="PS51228">
    <property type="entry name" value="ACB_2"/>
    <property type="match status" value="1"/>
</dbReference>
<reference evidence="6" key="2">
    <citation type="submission" date="2014-07" db="EMBL/GenBank/DDBJ databases">
        <authorList>
            <person name="Hull J."/>
        </authorList>
    </citation>
    <scope>NUCLEOTIDE SEQUENCE</scope>
</reference>
<proteinExistence type="predicted"/>
<reference evidence="6" key="1">
    <citation type="journal article" date="2014" name="PLoS ONE">
        <title>Transcriptome-Based Identification of ABC Transporters in the Western Tarnished Plant Bug Lygus hesperus.</title>
        <authorList>
            <person name="Hull J.J."/>
            <person name="Chaney K."/>
            <person name="Geib S.M."/>
            <person name="Fabrick J.A."/>
            <person name="Brent C.S."/>
            <person name="Walsh D."/>
            <person name="Lavine L.C."/>
        </authorList>
    </citation>
    <scope>NUCLEOTIDE SEQUENCE</scope>
</reference>
<keyword evidence="4" id="KW-0812">Transmembrane</keyword>